<sequence>MFKKGMITTQLIGIPLGNFGFLPGEPLNQHCPESRLDHYCQESRSRPNCHCSGSLAYQRFKDSLRNGANVYEARLTEYAALKDKDHG</sequence>
<dbReference type="Proteomes" id="UP001054945">
    <property type="component" value="Unassembled WGS sequence"/>
</dbReference>
<protein>
    <submittedName>
        <fullName evidence="1">Uncharacterized protein</fullName>
    </submittedName>
</protein>
<comment type="caution">
    <text evidence="1">The sequence shown here is derived from an EMBL/GenBank/DDBJ whole genome shotgun (WGS) entry which is preliminary data.</text>
</comment>
<evidence type="ECO:0000313" key="2">
    <source>
        <dbReference type="Proteomes" id="UP001054945"/>
    </source>
</evidence>
<evidence type="ECO:0000313" key="1">
    <source>
        <dbReference type="EMBL" id="GIZ05393.1"/>
    </source>
</evidence>
<reference evidence="1 2" key="1">
    <citation type="submission" date="2021-06" db="EMBL/GenBank/DDBJ databases">
        <title>Caerostris extrusa draft genome.</title>
        <authorList>
            <person name="Kono N."/>
            <person name="Arakawa K."/>
        </authorList>
    </citation>
    <scope>NUCLEOTIDE SEQUENCE [LARGE SCALE GENOMIC DNA]</scope>
</reference>
<accession>A0AAV4YEG6</accession>
<name>A0AAV4YEG6_CAEEX</name>
<organism evidence="1 2">
    <name type="scientific">Caerostris extrusa</name>
    <name type="common">Bark spider</name>
    <name type="synonym">Caerostris bankana</name>
    <dbReference type="NCBI Taxonomy" id="172846"/>
    <lineage>
        <taxon>Eukaryota</taxon>
        <taxon>Metazoa</taxon>
        <taxon>Ecdysozoa</taxon>
        <taxon>Arthropoda</taxon>
        <taxon>Chelicerata</taxon>
        <taxon>Arachnida</taxon>
        <taxon>Araneae</taxon>
        <taxon>Araneomorphae</taxon>
        <taxon>Entelegynae</taxon>
        <taxon>Araneoidea</taxon>
        <taxon>Araneidae</taxon>
        <taxon>Caerostris</taxon>
    </lineage>
</organism>
<gene>
    <name evidence="1" type="ORF">CEXT_395061</name>
</gene>
<dbReference type="EMBL" id="BPLR01019309">
    <property type="protein sequence ID" value="GIZ05393.1"/>
    <property type="molecule type" value="Genomic_DNA"/>
</dbReference>
<keyword evidence="2" id="KW-1185">Reference proteome</keyword>
<proteinExistence type="predicted"/>
<dbReference type="AlphaFoldDB" id="A0AAV4YEG6"/>